<keyword evidence="6" id="KW-0963">Cytoplasm</keyword>
<evidence type="ECO:0000256" key="3">
    <source>
        <dbReference type="ARBA" id="ARBA00022857"/>
    </source>
</evidence>
<protein>
    <recommendedName>
        <fullName evidence="6">NAD kinase</fullName>
        <ecNumber evidence="6">2.7.1.23</ecNumber>
    </recommendedName>
    <alternativeName>
        <fullName evidence="6">ATP-dependent NAD kinase</fullName>
    </alternativeName>
</protein>
<dbReference type="GO" id="GO:0019674">
    <property type="term" value="P:NAD+ metabolic process"/>
    <property type="evidence" value="ECO:0007669"/>
    <property type="project" value="InterPro"/>
</dbReference>
<dbReference type="SUPFAM" id="SSF111331">
    <property type="entry name" value="NAD kinase/diacylglycerol kinase-like"/>
    <property type="match status" value="1"/>
</dbReference>
<dbReference type="Gene3D" id="2.60.200.30">
    <property type="entry name" value="Probable inorganic polyphosphate/atp-NAD kinase, domain 2"/>
    <property type="match status" value="1"/>
</dbReference>
<feature type="binding site" evidence="6">
    <location>
        <position position="169"/>
    </location>
    <ligand>
        <name>NAD(+)</name>
        <dbReference type="ChEBI" id="CHEBI:57540"/>
    </ligand>
</feature>
<evidence type="ECO:0000256" key="4">
    <source>
        <dbReference type="ARBA" id="ARBA00023027"/>
    </source>
</evidence>
<dbReference type="Pfam" id="PF20143">
    <property type="entry name" value="NAD_kinase_C"/>
    <property type="match status" value="1"/>
</dbReference>
<evidence type="ECO:0000313" key="7">
    <source>
        <dbReference type="EMBL" id="HJB41319.1"/>
    </source>
</evidence>
<proteinExistence type="inferred from homology"/>
<name>A0A9D2M5Q5_9FIRM</name>
<dbReference type="InterPro" id="IPR017437">
    <property type="entry name" value="ATP-NAD_kinase_PpnK-typ_C"/>
</dbReference>
<dbReference type="GO" id="GO:0051287">
    <property type="term" value="F:NAD binding"/>
    <property type="evidence" value="ECO:0007669"/>
    <property type="project" value="UniProtKB-ARBA"/>
</dbReference>
<dbReference type="InterPro" id="IPR017438">
    <property type="entry name" value="ATP-NAD_kinase_N"/>
</dbReference>
<sequence length="281" mass="30022">MEVFLYPNTLKDQHLLVTRRAAKILRKAGVGLLAPLGCEEALSQTEIRFLPDAQAFSEADAVLTVGGDGTLLRAAACCVAAGKPVLGVNLGRTGFLATCEVEEMPEKLARLAAGDFRCTDRGLLCAQAPEHGWRQMALNDVSIFGTSRLHPMDFSVFCDDVRVSRFRGDGLIVATPTGSTAYSFSAGGPILDAEADVFVLSPVCAHGGRTSPIVFSSARKLRIVAEMDNRTDVTASADSQPPCVLPPGACITISAAPQRLKLISFTNGEQFRAIETKLLRR</sequence>
<dbReference type="PANTHER" id="PTHR20275:SF0">
    <property type="entry name" value="NAD KINASE"/>
    <property type="match status" value="1"/>
</dbReference>
<organism evidence="7 8">
    <name type="scientific">Candidatus Gemmiger avicola</name>
    <dbReference type="NCBI Taxonomy" id="2838605"/>
    <lineage>
        <taxon>Bacteria</taxon>
        <taxon>Bacillati</taxon>
        <taxon>Bacillota</taxon>
        <taxon>Clostridia</taxon>
        <taxon>Eubacteriales</taxon>
        <taxon>Gemmiger</taxon>
    </lineage>
</organism>
<evidence type="ECO:0000313" key="8">
    <source>
        <dbReference type="Proteomes" id="UP000886803"/>
    </source>
</evidence>
<feature type="binding site" evidence="6">
    <location>
        <begin position="139"/>
        <end position="140"/>
    </location>
    <ligand>
        <name>NAD(+)</name>
        <dbReference type="ChEBI" id="CHEBI:57540"/>
    </ligand>
</feature>
<accession>A0A9D2M5Q5</accession>
<evidence type="ECO:0000256" key="1">
    <source>
        <dbReference type="ARBA" id="ARBA00022679"/>
    </source>
</evidence>
<dbReference type="Pfam" id="PF01513">
    <property type="entry name" value="NAD_kinase"/>
    <property type="match status" value="1"/>
</dbReference>
<comment type="similarity">
    <text evidence="6">Belongs to the NAD kinase family.</text>
</comment>
<evidence type="ECO:0000256" key="5">
    <source>
        <dbReference type="ARBA" id="ARBA00047925"/>
    </source>
</evidence>
<keyword evidence="2 6" id="KW-0418">Kinase</keyword>
<dbReference type="InterPro" id="IPR016064">
    <property type="entry name" value="NAD/diacylglycerol_kinase_sf"/>
</dbReference>
<reference evidence="7" key="2">
    <citation type="submission" date="2021-04" db="EMBL/GenBank/DDBJ databases">
        <authorList>
            <person name="Gilroy R."/>
        </authorList>
    </citation>
    <scope>NUCLEOTIDE SEQUENCE</scope>
    <source>
        <strain evidence="7">ChiBcec8-13705</strain>
    </source>
</reference>
<comment type="caution">
    <text evidence="6">Lacks conserved residue(s) required for the propagation of feature annotation.</text>
</comment>
<dbReference type="PANTHER" id="PTHR20275">
    <property type="entry name" value="NAD KINASE"/>
    <property type="match status" value="1"/>
</dbReference>
<dbReference type="GO" id="GO:0046872">
    <property type="term" value="F:metal ion binding"/>
    <property type="evidence" value="ECO:0007669"/>
    <property type="project" value="UniProtKB-UniRule"/>
</dbReference>
<dbReference type="GO" id="GO:0005524">
    <property type="term" value="F:ATP binding"/>
    <property type="evidence" value="ECO:0007669"/>
    <property type="project" value="UniProtKB-KW"/>
</dbReference>
<comment type="catalytic activity">
    <reaction evidence="5 6">
        <text>NAD(+) + ATP = ADP + NADP(+) + H(+)</text>
        <dbReference type="Rhea" id="RHEA:18629"/>
        <dbReference type="ChEBI" id="CHEBI:15378"/>
        <dbReference type="ChEBI" id="CHEBI:30616"/>
        <dbReference type="ChEBI" id="CHEBI:57540"/>
        <dbReference type="ChEBI" id="CHEBI:58349"/>
        <dbReference type="ChEBI" id="CHEBI:456216"/>
        <dbReference type="EC" id="2.7.1.23"/>
    </reaction>
</comment>
<gene>
    <name evidence="6" type="primary">nadK</name>
    <name evidence="7" type="ORF">H9945_02355</name>
</gene>
<evidence type="ECO:0000256" key="6">
    <source>
        <dbReference type="HAMAP-Rule" id="MF_00361"/>
    </source>
</evidence>
<comment type="caution">
    <text evidence="7">The sequence shown here is derived from an EMBL/GenBank/DDBJ whole genome shotgun (WGS) entry which is preliminary data.</text>
</comment>
<comment type="function">
    <text evidence="6">Involved in the regulation of the intracellular balance of NAD and NADP, and is a key enzyme in the biosynthesis of NADP. Catalyzes specifically the phosphorylation on 2'-hydroxyl of the adenosine moiety of NAD to yield NADP.</text>
</comment>
<keyword evidence="1 6" id="KW-0808">Transferase</keyword>
<dbReference type="Gene3D" id="3.40.50.10330">
    <property type="entry name" value="Probable inorganic polyphosphate/atp-NAD kinase, domain 1"/>
    <property type="match status" value="1"/>
</dbReference>
<feature type="active site" description="Proton acceptor" evidence="6">
    <location>
        <position position="68"/>
    </location>
</feature>
<feature type="binding site" evidence="6">
    <location>
        <begin position="68"/>
        <end position="69"/>
    </location>
    <ligand>
        <name>NAD(+)</name>
        <dbReference type="ChEBI" id="CHEBI:57540"/>
    </ligand>
</feature>
<dbReference type="Proteomes" id="UP000886803">
    <property type="component" value="Unassembled WGS sequence"/>
</dbReference>
<feature type="binding site" evidence="6">
    <location>
        <position position="167"/>
    </location>
    <ligand>
        <name>NAD(+)</name>
        <dbReference type="ChEBI" id="CHEBI:57540"/>
    </ligand>
</feature>
<keyword evidence="6" id="KW-0067">ATP-binding</keyword>
<dbReference type="HAMAP" id="MF_00361">
    <property type="entry name" value="NAD_kinase"/>
    <property type="match status" value="1"/>
</dbReference>
<dbReference type="AlphaFoldDB" id="A0A9D2M5Q5"/>
<comment type="cofactor">
    <cofactor evidence="6">
        <name>a divalent metal cation</name>
        <dbReference type="ChEBI" id="CHEBI:60240"/>
    </cofactor>
</comment>
<keyword evidence="3 6" id="KW-0521">NADP</keyword>
<dbReference type="GO" id="GO:0003951">
    <property type="term" value="F:NAD+ kinase activity"/>
    <property type="evidence" value="ECO:0007669"/>
    <property type="project" value="UniProtKB-UniRule"/>
</dbReference>
<evidence type="ECO:0000256" key="2">
    <source>
        <dbReference type="ARBA" id="ARBA00022777"/>
    </source>
</evidence>
<keyword evidence="6" id="KW-0547">Nucleotide-binding</keyword>
<dbReference type="EC" id="2.7.1.23" evidence="6"/>
<feature type="binding site" evidence="6">
    <location>
        <position position="150"/>
    </location>
    <ligand>
        <name>NAD(+)</name>
        <dbReference type="ChEBI" id="CHEBI:57540"/>
    </ligand>
</feature>
<dbReference type="GO" id="GO:0005737">
    <property type="term" value="C:cytoplasm"/>
    <property type="evidence" value="ECO:0007669"/>
    <property type="project" value="UniProtKB-SubCell"/>
</dbReference>
<dbReference type="EMBL" id="DWYG01000026">
    <property type="protein sequence ID" value="HJB41319.1"/>
    <property type="molecule type" value="Genomic_DNA"/>
</dbReference>
<reference evidence="7" key="1">
    <citation type="journal article" date="2021" name="PeerJ">
        <title>Extensive microbial diversity within the chicken gut microbiome revealed by metagenomics and culture.</title>
        <authorList>
            <person name="Gilroy R."/>
            <person name="Ravi A."/>
            <person name="Getino M."/>
            <person name="Pursley I."/>
            <person name="Horton D.L."/>
            <person name="Alikhan N.F."/>
            <person name="Baker D."/>
            <person name="Gharbi K."/>
            <person name="Hall N."/>
            <person name="Watson M."/>
            <person name="Adriaenssens E.M."/>
            <person name="Foster-Nyarko E."/>
            <person name="Jarju S."/>
            <person name="Secka A."/>
            <person name="Antonio M."/>
            <person name="Oren A."/>
            <person name="Chaudhuri R.R."/>
            <person name="La Ragione R."/>
            <person name="Hildebrand F."/>
            <person name="Pallen M.J."/>
        </authorList>
    </citation>
    <scope>NUCLEOTIDE SEQUENCE</scope>
    <source>
        <strain evidence="7">ChiBcec8-13705</strain>
    </source>
</reference>
<keyword evidence="4 6" id="KW-0520">NAD</keyword>
<feature type="binding site" evidence="6">
    <location>
        <position position="73"/>
    </location>
    <ligand>
        <name>NAD(+)</name>
        <dbReference type="ChEBI" id="CHEBI:57540"/>
    </ligand>
</feature>
<comment type="subcellular location">
    <subcellularLocation>
        <location evidence="6">Cytoplasm</location>
    </subcellularLocation>
</comment>
<dbReference type="GO" id="GO:0006741">
    <property type="term" value="P:NADP+ biosynthetic process"/>
    <property type="evidence" value="ECO:0007669"/>
    <property type="project" value="UniProtKB-UniRule"/>
</dbReference>
<dbReference type="InterPro" id="IPR002504">
    <property type="entry name" value="NADK"/>
</dbReference>
<feature type="binding site" evidence="6">
    <location>
        <position position="240"/>
    </location>
    <ligand>
        <name>NAD(+)</name>
        <dbReference type="ChEBI" id="CHEBI:57540"/>
    </ligand>
</feature>
<feature type="binding site" evidence="6">
    <location>
        <begin position="180"/>
        <end position="185"/>
    </location>
    <ligand>
        <name>NAD(+)</name>
        <dbReference type="ChEBI" id="CHEBI:57540"/>
    </ligand>
</feature>